<evidence type="ECO:0000313" key="2">
    <source>
        <dbReference type="Proteomes" id="UP000181903"/>
    </source>
</evidence>
<gene>
    <name evidence="1" type="ORF">SAMN04490208_1021</name>
</gene>
<keyword evidence="2" id="KW-1185">Reference proteome</keyword>
<dbReference type="Proteomes" id="UP000181903">
    <property type="component" value="Chromosome I"/>
</dbReference>
<organism evidence="1 2">
    <name type="scientific">Pseudomonas poae</name>
    <dbReference type="NCBI Taxonomy" id="200451"/>
    <lineage>
        <taxon>Bacteria</taxon>
        <taxon>Pseudomonadati</taxon>
        <taxon>Pseudomonadota</taxon>
        <taxon>Gammaproteobacteria</taxon>
        <taxon>Pseudomonadales</taxon>
        <taxon>Pseudomonadaceae</taxon>
        <taxon>Pseudomonas</taxon>
    </lineage>
</organism>
<proteinExistence type="predicted"/>
<reference evidence="1 2" key="1">
    <citation type="submission" date="2016-10" db="EMBL/GenBank/DDBJ databases">
        <authorList>
            <person name="Varghese N."/>
            <person name="Submissions S."/>
        </authorList>
    </citation>
    <scope>NUCLEOTIDE SEQUENCE [LARGE SCALE GENOMIC DNA]</scope>
    <source>
        <strain evidence="1 2">BS2776</strain>
    </source>
</reference>
<sequence length="37" mass="4006">MIRSSPKMLPSPSLYLDDGLRLCGAHVPAASVRSLHE</sequence>
<name>A0ABY0RCS0_9PSED</name>
<evidence type="ECO:0000313" key="1">
    <source>
        <dbReference type="EMBL" id="SDN65819.1"/>
    </source>
</evidence>
<dbReference type="EMBL" id="LT629706">
    <property type="protein sequence ID" value="SDN65819.1"/>
    <property type="molecule type" value="Genomic_DNA"/>
</dbReference>
<accession>A0ABY0RCS0</accession>
<protein>
    <submittedName>
        <fullName evidence="1">Uncharacterized protein</fullName>
    </submittedName>
</protein>